<evidence type="ECO:0000313" key="8">
    <source>
        <dbReference type="WBParaSite" id="SRDH1_550.1"/>
    </source>
</evidence>
<organism evidence="7 8">
    <name type="scientific">Schistosoma rodhaini</name>
    <dbReference type="NCBI Taxonomy" id="6188"/>
    <lineage>
        <taxon>Eukaryota</taxon>
        <taxon>Metazoa</taxon>
        <taxon>Spiralia</taxon>
        <taxon>Lophotrochozoa</taxon>
        <taxon>Platyhelminthes</taxon>
        <taxon>Trematoda</taxon>
        <taxon>Digenea</taxon>
        <taxon>Strigeidida</taxon>
        <taxon>Schistosomatoidea</taxon>
        <taxon>Schistosomatidae</taxon>
        <taxon>Schistosoma</taxon>
    </lineage>
</organism>
<reference evidence="7" key="1">
    <citation type="submission" date="2022-06" db="EMBL/GenBank/DDBJ databases">
        <authorList>
            <person name="Berger JAMES D."/>
            <person name="Berger JAMES D."/>
        </authorList>
    </citation>
    <scope>NUCLEOTIDE SEQUENCE [LARGE SCALE GENOMIC DNA]</scope>
</reference>
<dbReference type="InterPro" id="IPR036910">
    <property type="entry name" value="HMG_box_dom_sf"/>
</dbReference>
<reference evidence="8" key="2">
    <citation type="submission" date="2023-11" db="UniProtKB">
        <authorList>
            <consortium name="WormBaseParasite"/>
        </authorList>
    </citation>
    <scope>IDENTIFICATION</scope>
</reference>
<protein>
    <submittedName>
        <fullName evidence="8">HMG box domain-containing protein</fullName>
    </submittedName>
</protein>
<feature type="compositionally biased region" description="Low complexity" evidence="6">
    <location>
        <begin position="233"/>
        <end position="251"/>
    </location>
</feature>
<dbReference type="SUPFAM" id="SSF47095">
    <property type="entry name" value="HMG-box"/>
    <property type="match status" value="1"/>
</dbReference>
<keyword evidence="3" id="KW-0238">DNA-binding</keyword>
<evidence type="ECO:0000256" key="5">
    <source>
        <dbReference type="ARBA" id="ARBA00023242"/>
    </source>
</evidence>
<sequence>MWMKDCDQCSIAKLGGLQIWMQHLTDEHAIPTEWPSDRATRLTGPNALRPYTTIAESKKKRRKDSIPRPLNSFMLFAQHIRRNVLRVFSDASNSVISQQLGDLWRTVPRSCRNQYDDEANRLVKIHQIEFPNYKYQPKKRQITSSSSSAAAAAAAAAATSTTTATTTANTSRSSNDHIRMFNSNSNHLHNPTHTHTQSSISMNHIREDQSIISNKLLSSTHLLKTNTDYNVVSSSSSSPSTSSSSPSSSSSNGTNKLPILSNRHCSIPGISSSMNSSVIRKQLTNVQDVNSQQHNGSNEFMNSFSPSKVVCNTIYTKLEPKSLSVSIINTTNATTTTTNNNTTNSSQTLSFKPTIHSLSSVLPPLLTLSSNHHPHNPNHPHPHHHQHHHQTTGLMNEQYSFSICDSAYASGINSSSSSSASSPAVGELISPAKSYSSTFSSTSSSSTVNIKQNKHSPIRRKIHFIPIRPQSQQLLPVGNQPTRQRFLSANNGTTTTGTGTAAVGASTNPNHSHLSTIGNSCLQMNSLQFKSNSENLVLLSRMTNDLHAEQREELMNETIVLQDNNNHEMLTTDILTPVYIQLDHEGHSSPTEGLMLTLPPGTTLIQTNNDHIHRSIPSKRFYITNGNRIIPAISKSVQILQPLKVMNVIHHHHHNPNHSSSSTSSSSSAATAAASVAYPDPILYSPIMSSSELLSSSSSYSCNSSPNSIVSPLSGDVFLPMQQVELMPNSYEQQSSCMDIYQFDGQNQLDMCIEEEEEELVRGIGGGLVEEGEYMIDERKMTHIHAKNLDTITNIISIDECMDSVNNDSGILHNWSSNGSIIEKSITSSSSSLPLTATTTTTITVDNDDDDNDNNEHGESIGAINRHLPLTIDIMKSTNENLITLSSTSSSTITTLNPPLNHHHHHHQHHLHHSNISIDNDLTDTDFSITNDNDNFDSSFDAMMNSIDITTFLPGTFQTNEEQDQSIHNDYNDVQLNTYNNETNNDHHHEFMKMDEFDGSCHHIINDVMTTTTAVTTTPTATSSSSSFMNKSTNSQVYNVVKSDIDYNNSHHQHQHYLGNTMNMNHENRTVRIISPLQKVAKQSSSLSSSLTYSHPTSSSSSSSLLQGTQCSTSLLSSSSSSSSSSSVLRMNSLHELLNNSPQICSSSTLADLDSLDKSTLFIIKPEWSVLA</sequence>
<evidence type="ECO:0000256" key="6">
    <source>
        <dbReference type="SAM" id="MobiDB-lite"/>
    </source>
</evidence>
<dbReference type="Gene3D" id="1.10.30.10">
    <property type="entry name" value="High mobility group box domain"/>
    <property type="match status" value="1"/>
</dbReference>
<dbReference type="WBParaSite" id="SRDH1_550.1">
    <property type="protein sequence ID" value="SRDH1_550.1"/>
    <property type="gene ID" value="SRDH1_550"/>
</dbReference>
<dbReference type="SMART" id="SM00398">
    <property type="entry name" value="HMG"/>
    <property type="match status" value="1"/>
</dbReference>
<dbReference type="PANTHER" id="PTHR45803:SF5">
    <property type="entry name" value="SOX100B"/>
    <property type="match status" value="1"/>
</dbReference>
<comment type="subcellular location">
    <subcellularLocation>
        <location evidence="1">Nucleus</location>
    </subcellularLocation>
</comment>
<keyword evidence="5" id="KW-0539">Nucleus</keyword>
<dbReference type="Proteomes" id="UP000050792">
    <property type="component" value="Unassembled WGS sequence"/>
</dbReference>
<dbReference type="GO" id="GO:0000978">
    <property type="term" value="F:RNA polymerase II cis-regulatory region sequence-specific DNA binding"/>
    <property type="evidence" value="ECO:0007669"/>
    <property type="project" value="TreeGrafter"/>
</dbReference>
<name>A0A183QNG5_9TREM</name>
<evidence type="ECO:0000313" key="7">
    <source>
        <dbReference type="Proteomes" id="UP000050792"/>
    </source>
</evidence>
<feature type="compositionally biased region" description="Polar residues" evidence="6">
    <location>
        <begin position="181"/>
        <end position="199"/>
    </location>
</feature>
<accession>A0A183QNG5</accession>
<feature type="region of interest" description="Disordered" evidence="6">
    <location>
        <begin position="369"/>
        <end position="392"/>
    </location>
</feature>
<proteinExistence type="predicted"/>
<evidence type="ECO:0000256" key="1">
    <source>
        <dbReference type="ARBA" id="ARBA00004123"/>
    </source>
</evidence>
<dbReference type="InterPro" id="IPR009071">
    <property type="entry name" value="HMG_box_dom"/>
</dbReference>
<feature type="compositionally biased region" description="Basic residues" evidence="6">
    <location>
        <begin position="372"/>
        <end position="390"/>
    </location>
</feature>
<keyword evidence="2" id="KW-0805">Transcription regulation</keyword>
<dbReference type="GO" id="GO:0000981">
    <property type="term" value="F:DNA-binding transcription factor activity, RNA polymerase II-specific"/>
    <property type="evidence" value="ECO:0007669"/>
    <property type="project" value="TreeGrafter"/>
</dbReference>
<dbReference type="PROSITE" id="PS50118">
    <property type="entry name" value="HMG_BOX_2"/>
    <property type="match status" value="1"/>
</dbReference>
<dbReference type="AlphaFoldDB" id="A0A183QNG5"/>
<feature type="compositionally biased region" description="Low complexity" evidence="6">
    <location>
        <begin position="158"/>
        <end position="173"/>
    </location>
</feature>
<evidence type="ECO:0000256" key="4">
    <source>
        <dbReference type="ARBA" id="ARBA00023163"/>
    </source>
</evidence>
<evidence type="ECO:0000256" key="2">
    <source>
        <dbReference type="ARBA" id="ARBA00023015"/>
    </source>
</evidence>
<feature type="region of interest" description="Disordered" evidence="6">
    <location>
        <begin position="158"/>
        <end position="199"/>
    </location>
</feature>
<keyword evidence="4" id="KW-0804">Transcription</keyword>
<dbReference type="GO" id="GO:0005634">
    <property type="term" value="C:nucleus"/>
    <property type="evidence" value="ECO:0007669"/>
    <property type="project" value="UniProtKB-SubCell"/>
</dbReference>
<keyword evidence="7" id="KW-1185">Reference proteome</keyword>
<feature type="region of interest" description="Disordered" evidence="6">
    <location>
        <begin position="230"/>
        <end position="265"/>
    </location>
</feature>
<dbReference type="InterPro" id="IPR050917">
    <property type="entry name" value="SOX_TF"/>
</dbReference>
<dbReference type="PANTHER" id="PTHR45803">
    <property type="entry name" value="SOX100B"/>
    <property type="match status" value="1"/>
</dbReference>
<evidence type="ECO:0000256" key="3">
    <source>
        <dbReference type="ARBA" id="ARBA00023125"/>
    </source>
</evidence>
<dbReference type="Pfam" id="PF00505">
    <property type="entry name" value="HMG_box"/>
    <property type="match status" value="1"/>
</dbReference>